<organism evidence="1">
    <name type="scientific">Mamestra brassicae nuclear polyhedrosis virus</name>
    <name type="common">MbNPV</name>
    <dbReference type="NCBI Taxonomy" id="78219"/>
    <lineage>
        <taxon>Viruses</taxon>
        <taxon>Viruses incertae sedis</taxon>
        <taxon>Naldaviricetes</taxon>
        <taxon>Lefavirales</taxon>
        <taxon>Baculoviridae</taxon>
        <taxon>Alphabaculovirus</taxon>
        <taxon>Alphabaculovirus mabrassicae</taxon>
    </lineage>
</organism>
<name>J7H7H7_NPVMB</name>
<reference evidence="1" key="1">
    <citation type="submission" date="2015-12" db="EMBL/GenBank/DDBJ databases">
        <title>Comparative analysis of the complete genome sequences of Mamestra brassicae and Mamestra configurata multiple nucleopolyhedroviruses.</title>
        <authorList>
            <person name="Liu L."/>
            <person name="Zhang Z."/>
        </authorList>
    </citation>
    <scope>NUCLEOTIDE SEQUENCE</scope>
    <source>
        <strain evidence="1">CHb1</strain>
    </source>
</reference>
<dbReference type="GO" id="GO:0005198">
    <property type="term" value="F:structural molecule activity"/>
    <property type="evidence" value="ECO:0007669"/>
    <property type="project" value="InterPro"/>
</dbReference>
<dbReference type="GO" id="GO:0019028">
    <property type="term" value="C:viral capsid"/>
    <property type="evidence" value="ECO:0007669"/>
    <property type="project" value="InterPro"/>
</dbReference>
<gene>
    <name evidence="1" type="ORF">Mabr_orf91</name>
</gene>
<evidence type="ECO:0000313" key="1">
    <source>
        <dbReference type="EMBL" id="AFP95810.1"/>
    </source>
</evidence>
<dbReference type="Pfam" id="PF04501">
    <property type="entry name" value="Baculo_VP39"/>
    <property type="match status" value="1"/>
</dbReference>
<dbReference type="EMBL" id="JX138237">
    <property type="protein sequence ID" value="AFP95810.1"/>
    <property type="molecule type" value="Genomic_DNA"/>
</dbReference>
<protein>
    <submittedName>
        <fullName evidence="1">Vp39</fullName>
    </submittedName>
</protein>
<dbReference type="InterPro" id="IPR007589">
    <property type="entry name" value="Baculo_VP39"/>
</dbReference>
<organismHost>
    <name type="scientific">Lepidoptera</name>
    <name type="common">moths &amp; butterflies</name>
    <dbReference type="NCBI Taxonomy" id="7088"/>
</organismHost>
<accession>J7H7H7</accession>
<proteinExistence type="predicted"/>
<sequence length="329" mass="36740">MALTPLGSNQPQRNNCIFGAIRPFDTCRTYGNPCSSDASQDDGWFICEYHLSIRFRMEKMVLPIPDGEGTIYNRSVGKSLVSESDENRILIPTATNYEEVLKLPSMSLPEQLIFHMIYDQPDKQNNICKLLQYNENFHSDLYQVVEQVYNKTAGVLAKTNPERFCARVNTNNYRTYGSADDTNVSNITYNALPGFLKNLIFKSVAPCTMDYTSGSLQLRNAPTCAITEQGLVASADIYNPVVPKYVSGYQENILKVDNVLRFKGNAVALQTSLSRYEHYPLVVPLMLGSETLITRDTYKKPIYPNIVLTPTVSVSTSTTPTPVVVPANA</sequence>